<evidence type="ECO:0000256" key="1">
    <source>
        <dbReference type="SAM" id="MobiDB-lite"/>
    </source>
</evidence>
<accession>A0A516Q0S7</accession>
<protein>
    <submittedName>
        <fullName evidence="2">Uncharacterized protein</fullName>
    </submittedName>
</protein>
<feature type="compositionally biased region" description="Basic and acidic residues" evidence="1">
    <location>
        <begin position="429"/>
        <end position="444"/>
    </location>
</feature>
<evidence type="ECO:0000313" key="3">
    <source>
        <dbReference type="Proteomes" id="UP000319263"/>
    </source>
</evidence>
<dbReference type="Proteomes" id="UP000319263">
    <property type="component" value="Chromosome"/>
</dbReference>
<dbReference type="AlphaFoldDB" id="A0A516Q0S7"/>
<feature type="region of interest" description="Disordered" evidence="1">
    <location>
        <begin position="409"/>
        <end position="444"/>
    </location>
</feature>
<keyword evidence="3" id="KW-1185">Reference proteome</keyword>
<dbReference type="InterPro" id="IPR046561">
    <property type="entry name" value="DUF6716"/>
</dbReference>
<gene>
    <name evidence="2" type="ORF">FOE78_14835</name>
</gene>
<dbReference type="OrthoDB" id="8441777at2"/>
<sequence length="444" mass="48049">MSSDHERAVAVVTPRVVAIADSDSYLKWSAATLAALPADWQTEQWLIKNPIAPSEAQVGAATGRPVDRLGLGQIANRLRREPPDVVLLAATGPVVQAVSSLRRLRHGLRRPVLVTGLPGISYPASARAVELRSGCDLFILHSRREVSEFSELADELGIKIDFALATLPFLERTSEQAQPKGPELAEGPQPHPTHKIIFAAQAKVPAELQPRKEILRRFATLPADRRVLIKLRALPGEQQTHREQLPYPELWQELVQDEGYDADRVGFVAGSMADALADADGFVTVSSTAALEAIGAGVPILILSDFGVSAEMINEVFVGSGCLGSLDDLDSGELHRPSADWLRDNYFHDQDDVDWVAKIGELIQQRNGVGLADREVAGVGPLRLLRQRLRLVLPQPLLRAIGRAARASKRTRAGLRGTDSGSAVATPDDDVRATEDGRGVDPDA</sequence>
<organism evidence="2 3">
    <name type="scientific">Microlunatus elymi</name>
    <dbReference type="NCBI Taxonomy" id="2596828"/>
    <lineage>
        <taxon>Bacteria</taxon>
        <taxon>Bacillati</taxon>
        <taxon>Actinomycetota</taxon>
        <taxon>Actinomycetes</taxon>
        <taxon>Propionibacteriales</taxon>
        <taxon>Propionibacteriaceae</taxon>
        <taxon>Microlunatus</taxon>
    </lineage>
</organism>
<dbReference type="RefSeq" id="WP_143986991.1">
    <property type="nucleotide sequence ID" value="NZ_CP041692.1"/>
</dbReference>
<proteinExistence type="predicted"/>
<evidence type="ECO:0000313" key="2">
    <source>
        <dbReference type="EMBL" id="QDP97030.1"/>
    </source>
</evidence>
<reference evidence="2 3" key="1">
    <citation type="submission" date="2019-07" db="EMBL/GenBank/DDBJ databases">
        <title>Microlunatus dokdonensis sp. nov. isolated from the rhizospheric soil of the wild plant Elymus tsukushiensis.</title>
        <authorList>
            <person name="Ghim S.-Y."/>
            <person name="Hwang Y.-J."/>
            <person name="Son J.-S."/>
            <person name="Shin J.-H."/>
        </authorList>
    </citation>
    <scope>NUCLEOTIDE SEQUENCE [LARGE SCALE GENOMIC DNA]</scope>
    <source>
        <strain evidence="2 3">KUDC0627</strain>
    </source>
</reference>
<dbReference type="KEGG" id="mik:FOE78_14835"/>
<name>A0A516Q0S7_9ACTN</name>
<dbReference type="Pfam" id="PF20471">
    <property type="entry name" value="DUF6716"/>
    <property type="match status" value="1"/>
</dbReference>
<dbReference type="EMBL" id="CP041692">
    <property type="protein sequence ID" value="QDP97030.1"/>
    <property type="molecule type" value="Genomic_DNA"/>
</dbReference>